<evidence type="ECO:0000256" key="1">
    <source>
        <dbReference type="SAM" id="Coils"/>
    </source>
</evidence>
<keyword evidence="2" id="KW-0812">Transmembrane</keyword>
<accession>A0A9J2PV82</accession>
<feature type="coiled-coil region" evidence="1">
    <location>
        <begin position="14"/>
        <end position="55"/>
    </location>
</feature>
<evidence type="ECO:0000256" key="2">
    <source>
        <dbReference type="SAM" id="Phobius"/>
    </source>
</evidence>
<evidence type="ECO:0000313" key="4">
    <source>
        <dbReference type="WBParaSite" id="ALUE_0001401501-mRNA-1"/>
    </source>
</evidence>
<name>A0A9J2PV82_ASCLU</name>
<keyword evidence="1" id="KW-0175">Coiled coil</keyword>
<dbReference type="Proteomes" id="UP000036681">
    <property type="component" value="Unplaced"/>
</dbReference>
<organism evidence="3 4">
    <name type="scientific">Ascaris lumbricoides</name>
    <name type="common">Giant roundworm</name>
    <dbReference type="NCBI Taxonomy" id="6252"/>
    <lineage>
        <taxon>Eukaryota</taxon>
        <taxon>Metazoa</taxon>
        <taxon>Ecdysozoa</taxon>
        <taxon>Nematoda</taxon>
        <taxon>Chromadorea</taxon>
        <taxon>Rhabditida</taxon>
        <taxon>Spirurina</taxon>
        <taxon>Ascaridomorpha</taxon>
        <taxon>Ascaridoidea</taxon>
        <taxon>Ascarididae</taxon>
        <taxon>Ascaris</taxon>
    </lineage>
</organism>
<dbReference type="WBParaSite" id="ALUE_0001401501-mRNA-1">
    <property type="protein sequence ID" value="ALUE_0001401501-mRNA-1"/>
    <property type="gene ID" value="ALUE_0001401501"/>
</dbReference>
<reference evidence="4" key="1">
    <citation type="submission" date="2023-03" db="UniProtKB">
        <authorList>
            <consortium name="WormBaseParasite"/>
        </authorList>
    </citation>
    <scope>IDENTIFICATION</scope>
</reference>
<dbReference type="AlphaFoldDB" id="A0A9J2PV82"/>
<feature type="transmembrane region" description="Helical" evidence="2">
    <location>
        <begin position="209"/>
        <end position="230"/>
    </location>
</feature>
<protein>
    <submittedName>
        <fullName evidence="4">Uncharacterized protein</fullName>
    </submittedName>
</protein>
<keyword evidence="3" id="KW-1185">Reference proteome</keyword>
<evidence type="ECO:0000313" key="3">
    <source>
        <dbReference type="Proteomes" id="UP000036681"/>
    </source>
</evidence>
<keyword evidence="2" id="KW-1133">Transmembrane helix</keyword>
<proteinExistence type="predicted"/>
<sequence length="232" mass="26862">MSGIYSEKVNANMLAEAESKLAELKRHLRDRDRMIQELEDELRAKDAIIADKSQLIERLEQWYPETFAADVFQICEAFCGYSAELRAKDAIIADKSQLIERLEQWYPETFAADVASLGNMSEVTIQYVDANEKQTTSVGDARKMLEQYDEEHRLRLKLTEQNEQLLSQWDAALEYVEKVQKQLQVEMRRANLLSDENASLRKKIKDTVIISKGGVQFIAVFFVLFSLYLYNC</sequence>
<keyword evidence="2" id="KW-0472">Membrane</keyword>